<dbReference type="GO" id="GO:0006355">
    <property type="term" value="P:regulation of DNA-templated transcription"/>
    <property type="evidence" value="ECO:0007669"/>
    <property type="project" value="TreeGrafter"/>
</dbReference>
<protein>
    <submittedName>
        <fullName evidence="5">Uncharacterized protein</fullName>
    </submittedName>
</protein>
<feature type="region of interest" description="Disordered" evidence="4">
    <location>
        <begin position="708"/>
        <end position="733"/>
    </location>
</feature>
<evidence type="ECO:0000256" key="3">
    <source>
        <dbReference type="ARBA" id="ARBA00023242"/>
    </source>
</evidence>
<feature type="region of interest" description="Disordered" evidence="4">
    <location>
        <begin position="247"/>
        <end position="282"/>
    </location>
</feature>
<sequence>MPLCSKALSSSEIHERTLKPEEDKKEDVEEEEEEEEEEDEDADFNPSLKEILSQEASSSLSSEVDGLDGHVVNSEPSVDTKLPKPTTKEQICAAATAMDSDHDEEGIILQTSATISQSETNQEKHNDLTSATDVQGVRIGDLSNITKSRCPIIGIDNEDAICMRTRARYSLASFSLDELETFLQESDDDDDLQNADDEEEYKKFLAAVLQGGDGDGLSTHENENLDDEDEDSDADFEIELEELLDSDIDENAAAKTRKEGARRRPETRLNKRQKVSAQCEKKTVGQVKRPLRPILPNWLNGSPSSGAALMPEATLSFQSSASNGLVNGFTPQQLGQLYYLIHEHVQLLIQVFSLSVLEPLQKQTASQVQGLLFEMLHKRDEVLTSKKAPCPSICFTPPYIFPSVSNGLSKFGMGQCNIESASTQDAQGQSNLSSSEGLNRQRSSFQDNTGSFWVPFVRGPVQSILDVSPLNLVRRYVDDIHSATVQFRKRYFELGCDSPVEKEPLFPFSSSSGTISGAVNTIPGEAVNTVPASPGQQQPKKTLAAMLVESTKKQSIALVPKEVATLTQRFLPLFNPALFPHKAPPAAVVNRILFTDSEDELLALGIMEYNTDWKAIQQRFLPCKSKHQIFVRQKNRCSSKAPENPIKAVRRMKTSPLTAEEIECIQEGLKIYKHDWMSVWQCVVPHRDPSLLPRQWRVALGTQKSYKVDASKKEKRRLYESNRRQSKAAASESLQAISDKEDCVAEVAGSENCMDYSNVPYVHQAFLADWRPDASTPTYSERISSTSGQGNLTHDRIPPEDTQLYKGIHNYGLCGKAQYQNGIRPTFPSVPQFPQVFHATPDLRSCNEGVSSAVKTRHPVFDVTSSSKYHCRPYRARRRVNNAQLVKLAPGLPPVNLPPSVRVVSQTAYKGFQDGASKIYPAGGGVAARRKDNSASQIPHGEKPGNVNPLEGARPVLKDSVTDSRLEISGTVEGRSTVAEKGTCSDDLQMHPLLFQVTEDGKVPYYPLKFSSGTPSSFSFFSGTQPQLNLNLFQNSQQHHIDCSKKSLKSKDSTLRSGGIDFHPLLQKSNDIQSQTRFDAIWTEPLGNSDVPDLANRSFDLNVKSNELDLNSVPYGQRDDKSPSASTCGLASSVLPLVVPNDNITRCGVDDIGDQSHPEIVMEQEELSDSEEDIEEHVEFECEEMADSEGDDGSGCEPAPEVQNKEVPSTSEENVASTAFVDKSCEPRRISDTQVDDSLHMNDASTLNMALINDGKNDLSNSSWLSLDSSNTAYDNPMVQDLNLGPGVSAAPRKPRKRSGKLNASFSIGLTIERSSHDDNDKDG</sequence>
<keyword evidence="6" id="KW-1185">Reference proteome</keyword>
<feature type="region of interest" description="Disordered" evidence="4">
    <location>
        <begin position="422"/>
        <end position="443"/>
    </location>
</feature>
<feature type="compositionally biased region" description="Low complexity" evidence="4">
    <location>
        <begin position="53"/>
        <end position="63"/>
    </location>
</feature>
<comment type="caution">
    <text evidence="5">The sequence shown here is derived from an EMBL/GenBank/DDBJ whole genome shotgun (WGS) entry which is preliminary data.</text>
</comment>
<organism evidence="5 6">
    <name type="scientific">Crotalaria pallida</name>
    <name type="common">Smooth rattlebox</name>
    <name type="synonym">Crotalaria striata</name>
    <dbReference type="NCBI Taxonomy" id="3830"/>
    <lineage>
        <taxon>Eukaryota</taxon>
        <taxon>Viridiplantae</taxon>
        <taxon>Streptophyta</taxon>
        <taxon>Embryophyta</taxon>
        <taxon>Tracheophyta</taxon>
        <taxon>Spermatophyta</taxon>
        <taxon>Magnoliopsida</taxon>
        <taxon>eudicotyledons</taxon>
        <taxon>Gunneridae</taxon>
        <taxon>Pentapetalae</taxon>
        <taxon>rosids</taxon>
        <taxon>fabids</taxon>
        <taxon>Fabales</taxon>
        <taxon>Fabaceae</taxon>
        <taxon>Papilionoideae</taxon>
        <taxon>50 kb inversion clade</taxon>
        <taxon>genistoids sensu lato</taxon>
        <taxon>core genistoids</taxon>
        <taxon>Crotalarieae</taxon>
        <taxon>Crotalaria</taxon>
    </lineage>
</organism>
<feature type="region of interest" description="Disordered" evidence="4">
    <location>
        <begin position="212"/>
        <end position="232"/>
    </location>
</feature>
<dbReference type="EMBL" id="JAYWIO010000008">
    <property type="protein sequence ID" value="KAK7245858.1"/>
    <property type="molecule type" value="Genomic_DNA"/>
</dbReference>
<dbReference type="Proteomes" id="UP001372338">
    <property type="component" value="Unassembled WGS sequence"/>
</dbReference>
<evidence type="ECO:0000256" key="4">
    <source>
        <dbReference type="SAM" id="MobiDB-lite"/>
    </source>
</evidence>
<gene>
    <name evidence="5" type="ORF">RIF29_40711</name>
</gene>
<feature type="region of interest" description="Disordered" evidence="4">
    <location>
        <begin position="932"/>
        <end position="951"/>
    </location>
</feature>
<dbReference type="InterPro" id="IPR052435">
    <property type="entry name" value="YY1-Transcr_Regul"/>
</dbReference>
<keyword evidence="3" id="KW-0539">Nucleus</keyword>
<dbReference type="GO" id="GO:0003712">
    <property type="term" value="F:transcription coregulator activity"/>
    <property type="evidence" value="ECO:0007669"/>
    <property type="project" value="TreeGrafter"/>
</dbReference>
<evidence type="ECO:0000256" key="2">
    <source>
        <dbReference type="ARBA" id="ARBA00023163"/>
    </source>
</evidence>
<dbReference type="GO" id="GO:0005634">
    <property type="term" value="C:nucleus"/>
    <property type="evidence" value="ECO:0007669"/>
    <property type="project" value="TreeGrafter"/>
</dbReference>
<feature type="compositionally biased region" description="Acidic residues" evidence="4">
    <location>
        <begin position="28"/>
        <end position="43"/>
    </location>
</feature>
<proteinExistence type="predicted"/>
<feature type="compositionally biased region" description="Basic and acidic residues" evidence="4">
    <location>
        <begin position="256"/>
        <end position="269"/>
    </location>
</feature>
<feature type="region of interest" description="Disordered" evidence="4">
    <location>
        <begin position="1"/>
        <end position="86"/>
    </location>
</feature>
<dbReference type="PANTHER" id="PTHR16088">
    <property type="entry name" value="YY1 ASSOCIATED PROTEIN-RELATED"/>
    <property type="match status" value="1"/>
</dbReference>
<feature type="region of interest" description="Disordered" evidence="4">
    <location>
        <begin position="1186"/>
        <end position="1213"/>
    </location>
</feature>
<evidence type="ECO:0000313" key="6">
    <source>
        <dbReference type="Proteomes" id="UP001372338"/>
    </source>
</evidence>
<dbReference type="PANTHER" id="PTHR16088:SF3">
    <property type="entry name" value="GON-4-LIKE PROTEIN"/>
    <property type="match status" value="1"/>
</dbReference>
<dbReference type="InterPro" id="IPR009057">
    <property type="entry name" value="Homeodomain-like_sf"/>
</dbReference>
<feature type="compositionally biased region" description="Polar residues" evidence="4">
    <location>
        <begin position="778"/>
        <end position="792"/>
    </location>
</feature>
<feature type="region of interest" description="Disordered" evidence="4">
    <location>
        <begin position="1276"/>
        <end position="1324"/>
    </location>
</feature>
<name>A0AAN9E6M6_CROPI</name>
<dbReference type="SUPFAM" id="SSF46689">
    <property type="entry name" value="Homeodomain-like"/>
    <property type="match status" value="1"/>
</dbReference>
<feature type="compositionally biased region" description="Basic and acidic residues" evidence="4">
    <location>
        <begin position="12"/>
        <end position="27"/>
    </location>
</feature>
<feature type="region of interest" description="Disordered" evidence="4">
    <location>
        <begin position="778"/>
        <end position="798"/>
    </location>
</feature>
<evidence type="ECO:0000313" key="5">
    <source>
        <dbReference type="EMBL" id="KAK7245858.1"/>
    </source>
</evidence>
<keyword evidence="1" id="KW-0805">Transcription regulation</keyword>
<accession>A0AAN9E6M6</accession>
<keyword evidence="2" id="KW-0804">Transcription</keyword>
<feature type="compositionally biased region" description="Basic and acidic residues" evidence="4">
    <location>
        <begin position="1314"/>
        <end position="1324"/>
    </location>
</feature>
<evidence type="ECO:0000256" key="1">
    <source>
        <dbReference type="ARBA" id="ARBA00023015"/>
    </source>
</evidence>
<feature type="compositionally biased region" description="Basic and acidic residues" evidence="4">
    <location>
        <begin position="708"/>
        <end position="723"/>
    </location>
</feature>
<reference evidence="5 6" key="1">
    <citation type="submission" date="2024-01" db="EMBL/GenBank/DDBJ databases">
        <title>The genomes of 5 underutilized Papilionoideae crops provide insights into root nodulation and disease resistanc.</title>
        <authorList>
            <person name="Yuan L."/>
        </authorList>
    </citation>
    <scope>NUCLEOTIDE SEQUENCE [LARGE SCALE GENOMIC DNA]</scope>
    <source>
        <strain evidence="5">ZHUSHIDOU_FW_LH</strain>
        <tissue evidence="5">Leaf</tissue>
    </source>
</reference>